<evidence type="ECO:0000313" key="8">
    <source>
        <dbReference type="EMBL" id="MDQ0362524.1"/>
    </source>
</evidence>
<comment type="caution">
    <text evidence="8">The sequence shown here is derived from an EMBL/GenBank/DDBJ whole genome shotgun (WGS) entry which is preliminary data.</text>
</comment>
<evidence type="ECO:0000256" key="5">
    <source>
        <dbReference type="ARBA" id="ARBA00022989"/>
    </source>
</evidence>
<dbReference type="PANTHER" id="PTHR37937:SF1">
    <property type="entry name" value="CONJUGATIVE TRANSFER: DNA TRANSPORT"/>
    <property type="match status" value="1"/>
</dbReference>
<dbReference type="PANTHER" id="PTHR37937">
    <property type="entry name" value="CONJUGATIVE TRANSFER: DNA TRANSPORT"/>
    <property type="match status" value="1"/>
</dbReference>
<evidence type="ECO:0000256" key="3">
    <source>
        <dbReference type="ARBA" id="ARBA00022475"/>
    </source>
</evidence>
<keyword evidence="6 7" id="KW-0472">Membrane</keyword>
<dbReference type="Proteomes" id="UP001230220">
    <property type="component" value="Unassembled WGS sequence"/>
</dbReference>
<dbReference type="RefSeq" id="WP_307410222.1">
    <property type="nucleotide sequence ID" value="NZ_JAUSUR010000007.1"/>
</dbReference>
<evidence type="ECO:0000256" key="1">
    <source>
        <dbReference type="ARBA" id="ARBA00004651"/>
    </source>
</evidence>
<dbReference type="InterPro" id="IPR027417">
    <property type="entry name" value="P-loop_NTPase"/>
</dbReference>
<evidence type="ECO:0000256" key="7">
    <source>
        <dbReference type="SAM" id="Phobius"/>
    </source>
</evidence>
<dbReference type="InterPro" id="IPR051539">
    <property type="entry name" value="T4SS-coupling_protein"/>
</dbReference>
<name>A0ABU0E740_9FIRM</name>
<dbReference type="InterPro" id="IPR003688">
    <property type="entry name" value="TraG/VirD4"/>
</dbReference>
<protein>
    <submittedName>
        <fullName evidence="8">Type IV secretion system protein VirD4</fullName>
    </submittedName>
</protein>
<evidence type="ECO:0000313" key="9">
    <source>
        <dbReference type="Proteomes" id="UP001230220"/>
    </source>
</evidence>
<keyword evidence="5 7" id="KW-1133">Transmembrane helix</keyword>
<dbReference type="EMBL" id="JAUSUR010000007">
    <property type="protein sequence ID" value="MDQ0362524.1"/>
    <property type="molecule type" value="Genomic_DNA"/>
</dbReference>
<proteinExistence type="inferred from homology"/>
<evidence type="ECO:0000256" key="2">
    <source>
        <dbReference type="ARBA" id="ARBA00008806"/>
    </source>
</evidence>
<evidence type="ECO:0000256" key="6">
    <source>
        <dbReference type="ARBA" id="ARBA00023136"/>
    </source>
</evidence>
<dbReference type="SUPFAM" id="SSF52540">
    <property type="entry name" value="P-loop containing nucleoside triphosphate hydrolases"/>
    <property type="match status" value="1"/>
</dbReference>
<sequence>MDLIANIGLGPLLIGCAIILICIIGGIASTSGNKKLKNIKAEETGDGQHGTDRFMTEKEMREFYTVVKLPTKIQDMSHEWKPGRVVHYIPRTREVFVDTSNTHASIEAPTEVGKTSTYFIPNVQYNMMAGANMIIPGNKPEVMNLTMADAQALGYYTPVIDFDNPGSSIGIDFFDEIIEGLEMHKKTGDLMYLAEAESAAQRLADEIITKKDAGNNVNQFFIGASSALIHSVSLLVCMFGKPDERHLSSVVSLIKDINDLPGKPATKASSPEAKIKRLLEGMKPDFGPKKHIGAAWGATEETESNIYASVLDDLKVFNNTQAEQIISMGTKKNCFTYRDLVDKKCILYINMPETKPEFLVFAKLIIKKVTTQLANHALKHYDGVLPKIVKVMWDEFGVSPAVKEFEKDMTNDRQKGILFDLIYQDKAQVKYNYGEDLDKIIRNSCATQIVLGLAPTDEERAKAISESIGTKTIKTGSVSKTYNSGPNAGRSSSISEQMTDRYLMTAGEILRMENKEIRLLFRRSKYPFKAYFPSYYKEEWGLTPKPRDKSQREVKYYDVSYMPFEDIQEYLDRIRKENGTFSESSINVSFIPELNLKNQSKEDAFLTVMNQISEITNRDVEALSLLDDRRYPEFMKYMKKYSAKISRFELQSLLEQVAD</sequence>
<feature type="transmembrane region" description="Helical" evidence="7">
    <location>
        <begin position="12"/>
        <end position="30"/>
    </location>
</feature>
<organism evidence="8 9">
    <name type="scientific">Breznakia pachnodae</name>
    <dbReference type="NCBI Taxonomy" id="265178"/>
    <lineage>
        <taxon>Bacteria</taxon>
        <taxon>Bacillati</taxon>
        <taxon>Bacillota</taxon>
        <taxon>Erysipelotrichia</taxon>
        <taxon>Erysipelotrichales</taxon>
        <taxon>Erysipelotrichaceae</taxon>
        <taxon>Breznakia</taxon>
    </lineage>
</organism>
<accession>A0ABU0E740</accession>
<gene>
    <name evidence="8" type="ORF">J2S15_003278</name>
</gene>
<dbReference type="Gene3D" id="3.40.50.300">
    <property type="entry name" value="P-loop containing nucleotide triphosphate hydrolases"/>
    <property type="match status" value="1"/>
</dbReference>
<dbReference type="Pfam" id="PF02534">
    <property type="entry name" value="T4SS-DNA_transf"/>
    <property type="match status" value="1"/>
</dbReference>
<keyword evidence="4 7" id="KW-0812">Transmembrane</keyword>
<comment type="similarity">
    <text evidence="2">Belongs to the VirD4/TraG family.</text>
</comment>
<comment type="subcellular location">
    <subcellularLocation>
        <location evidence="1">Cell membrane</location>
        <topology evidence="1">Multi-pass membrane protein</topology>
    </subcellularLocation>
</comment>
<reference evidence="8 9" key="1">
    <citation type="submission" date="2023-07" db="EMBL/GenBank/DDBJ databases">
        <title>Genomic Encyclopedia of Type Strains, Phase IV (KMG-IV): sequencing the most valuable type-strain genomes for metagenomic binning, comparative biology and taxonomic classification.</title>
        <authorList>
            <person name="Goeker M."/>
        </authorList>
    </citation>
    <scope>NUCLEOTIDE SEQUENCE [LARGE SCALE GENOMIC DNA]</scope>
    <source>
        <strain evidence="8 9">DSM 16784</strain>
    </source>
</reference>
<keyword evidence="3" id="KW-1003">Cell membrane</keyword>
<keyword evidence="9" id="KW-1185">Reference proteome</keyword>
<evidence type="ECO:0000256" key="4">
    <source>
        <dbReference type="ARBA" id="ARBA00022692"/>
    </source>
</evidence>
<dbReference type="CDD" id="cd01127">
    <property type="entry name" value="TrwB_TraG_TraD_VirD4"/>
    <property type="match status" value="1"/>
</dbReference>